<evidence type="ECO:0000256" key="2">
    <source>
        <dbReference type="SAM" id="MobiDB-lite"/>
    </source>
</evidence>
<dbReference type="EMBL" id="DS985243">
    <property type="protein sequence ID" value="EDV26786.1"/>
    <property type="molecule type" value="Genomic_DNA"/>
</dbReference>
<keyword evidence="4" id="KW-1185">Reference proteome</keyword>
<proteinExistence type="predicted"/>
<dbReference type="AlphaFoldDB" id="B3RQY9"/>
<sequence length="359" mass="40135">MATPSQRPRRNPPPATATKPQPIRATQSFTLINHGSPVKHQQQQQQNFQHPTRHMSPTTPPSPTANENLKSFYHLRRSESSPDYKTSIEIGNLPLFYQGRGTPSPVAIHRTGSLDTIAEPYLAGHWPPEGFFNEDIVCHKATQTGDIDGEPKRRCARSASWGSADTLKLVLRQQRQRIKQKSSSAVLSPIFLMYNFQRPYWPVSKCLAKCIRQSMESLNQEIQTLNFDQAEECCDIFDINEVVEIPDGHKAPMPIFSAVTVPASTKNADTQTYDDFAIDVANSPSPISYKLSSFAREPPDGVEKIITVVEGHNRKGVPAILCPDKSKVNINFSPTSPFYSTHTNELLDGVDKWKIVVDN</sequence>
<dbReference type="Pfam" id="PF15388">
    <property type="entry name" value="FAM117"/>
    <property type="match status" value="1"/>
</dbReference>
<dbReference type="GeneID" id="6751462"/>
<dbReference type="Proteomes" id="UP000009022">
    <property type="component" value="Unassembled WGS sequence"/>
</dbReference>
<dbReference type="PhylomeDB" id="B3RQY9"/>
<accession>B3RQY9</accession>
<dbReference type="OrthoDB" id="10037581at2759"/>
<feature type="region of interest" description="Disordered" evidence="2">
    <location>
        <begin position="1"/>
        <end position="67"/>
    </location>
</feature>
<keyword evidence="1" id="KW-0597">Phosphoprotein</keyword>
<protein>
    <submittedName>
        <fullName evidence="3">Uncharacterized protein</fullName>
    </submittedName>
</protein>
<dbReference type="eggNOG" id="ENOG502QRQF">
    <property type="taxonomic scope" value="Eukaryota"/>
</dbReference>
<evidence type="ECO:0000256" key="1">
    <source>
        <dbReference type="ARBA" id="ARBA00022553"/>
    </source>
</evidence>
<reference evidence="3 4" key="1">
    <citation type="journal article" date="2008" name="Nature">
        <title>The Trichoplax genome and the nature of placozoans.</title>
        <authorList>
            <person name="Srivastava M."/>
            <person name="Begovic E."/>
            <person name="Chapman J."/>
            <person name="Putnam N.H."/>
            <person name="Hellsten U."/>
            <person name="Kawashima T."/>
            <person name="Kuo A."/>
            <person name="Mitros T."/>
            <person name="Salamov A."/>
            <person name="Carpenter M.L."/>
            <person name="Signorovitch A.Y."/>
            <person name="Moreno M.A."/>
            <person name="Kamm K."/>
            <person name="Grimwood J."/>
            <person name="Schmutz J."/>
            <person name="Shapiro H."/>
            <person name="Grigoriev I.V."/>
            <person name="Buss L.W."/>
            <person name="Schierwater B."/>
            <person name="Dellaporta S.L."/>
            <person name="Rokhsar D.S."/>
        </authorList>
    </citation>
    <scope>NUCLEOTIDE SEQUENCE [LARGE SCALE GENOMIC DNA]</scope>
    <source>
        <strain evidence="3 4">Grell-BS-1999</strain>
    </source>
</reference>
<dbReference type="CTD" id="6751462"/>
<dbReference type="InterPro" id="IPR026642">
    <property type="entry name" value="Glcci1/FAM117"/>
</dbReference>
<gene>
    <name evidence="3" type="ORF">TRIADDRAFT_54049</name>
</gene>
<dbReference type="PANTHER" id="PTHR14972:SF8">
    <property type="entry name" value="GLUCOCORTICOID-INDUCED TRANSCRIPT 1 PROTEIN-LIKE ISOFORM X1"/>
    <property type="match status" value="1"/>
</dbReference>
<dbReference type="KEGG" id="tad:TRIADDRAFT_54049"/>
<dbReference type="HOGENOM" id="CLU_772391_0_0_1"/>
<evidence type="ECO:0000313" key="4">
    <source>
        <dbReference type="Proteomes" id="UP000009022"/>
    </source>
</evidence>
<name>B3RQY9_TRIAD</name>
<dbReference type="PANTHER" id="PTHR14972">
    <property type="entry name" value="AGAP011572-PA"/>
    <property type="match status" value="1"/>
</dbReference>
<dbReference type="FunCoup" id="B3RQY9">
    <property type="interactions" value="185"/>
</dbReference>
<evidence type="ECO:0000313" key="3">
    <source>
        <dbReference type="EMBL" id="EDV26786.1"/>
    </source>
</evidence>
<organism evidence="3 4">
    <name type="scientific">Trichoplax adhaerens</name>
    <name type="common">Trichoplax reptans</name>
    <dbReference type="NCBI Taxonomy" id="10228"/>
    <lineage>
        <taxon>Eukaryota</taxon>
        <taxon>Metazoa</taxon>
        <taxon>Placozoa</taxon>
        <taxon>Uniplacotomia</taxon>
        <taxon>Trichoplacea</taxon>
        <taxon>Trichoplacidae</taxon>
        <taxon>Trichoplax</taxon>
    </lineage>
</organism>
<dbReference type="RefSeq" id="XP_002110782.1">
    <property type="nucleotide sequence ID" value="XM_002110746.1"/>
</dbReference>
<dbReference type="InParanoid" id="B3RQY9"/>
<feature type="compositionally biased region" description="Polar residues" evidence="2">
    <location>
        <begin position="24"/>
        <end position="33"/>
    </location>
</feature>